<dbReference type="EMBL" id="CP045997">
    <property type="protein sequence ID" value="QHV97877.1"/>
    <property type="molecule type" value="Genomic_DNA"/>
</dbReference>
<evidence type="ECO:0000313" key="1">
    <source>
        <dbReference type="EMBL" id="QHV97877.1"/>
    </source>
</evidence>
<keyword evidence="2" id="KW-1185">Reference proteome</keyword>
<dbReference type="KEGG" id="senf:GJR95_23985"/>
<organism evidence="1 2">
    <name type="scientific">Spirosoma endbachense</name>
    <dbReference type="NCBI Taxonomy" id="2666025"/>
    <lineage>
        <taxon>Bacteria</taxon>
        <taxon>Pseudomonadati</taxon>
        <taxon>Bacteroidota</taxon>
        <taxon>Cytophagia</taxon>
        <taxon>Cytophagales</taxon>
        <taxon>Cytophagaceae</taxon>
        <taxon>Spirosoma</taxon>
    </lineage>
</organism>
<dbReference type="AlphaFoldDB" id="A0A6P1W1I2"/>
<name>A0A6P1W1I2_9BACT</name>
<evidence type="ECO:0000313" key="2">
    <source>
        <dbReference type="Proteomes" id="UP000464577"/>
    </source>
</evidence>
<gene>
    <name evidence="1" type="ORF">GJR95_23985</name>
</gene>
<proteinExistence type="predicted"/>
<dbReference type="RefSeq" id="WP_162388290.1">
    <property type="nucleotide sequence ID" value="NZ_CP045997.1"/>
</dbReference>
<sequence length="83" mass="9288">MTTKLLTLLHRYHGDFPSTLTEHYLYFQSASGEPHTVTVDQDYIISDSKPGGFRQCTENFDSCLMVINALALGVETVKPDQHG</sequence>
<dbReference type="Proteomes" id="UP000464577">
    <property type="component" value="Chromosome"/>
</dbReference>
<protein>
    <submittedName>
        <fullName evidence="1">Uncharacterized protein</fullName>
    </submittedName>
</protein>
<reference evidence="1 2" key="1">
    <citation type="submission" date="2019-11" db="EMBL/GenBank/DDBJ databases">
        <title>Spirosoma endbachense sp. nov., isolated from a natural salt meadow.</title>
        <authorList>
            <person name="Rojas J."/>
            <person name="Ambika Manirajan B."/>
            <person name="Ratering S."/>
            <person name="Suarez C."/>
            <person name="Geissler-Plaum R."/>
            <person name="Schnell S."/>
        </authorList>
    </citation>
    <scope>NUCLEOTIDE SEQUENCE [LARGE SCALE GENOMIC DNA]</scope>
    <source>
        <strain evidence="1 2">I-24</strain>
    </source>
</reference>
<accession>A0A6P1W1I2</accession>